<accession>A0ABT9Z2S6</accession>
<feature type="transmembrane region" description="Helical" evidence="1">
    <location>
        <begin position="49"/>
        <end position="73"/>
    </location>
</feature>
<dbReference type="Pfam" id="PF07454">
    <property type="entry name" value="SpoIIP"/>
    <property type="match status" value="1"/>
</dbReference>
<evidence type="ECO:0000313" key="3">
    <source>
        <dbReference type="Proteomes" id="UP001232245"/>
    </source>
</evidence>
<protein>
    <submittedName>
        <fullName evidence="2">Stage II sporulation protein P</fullName>
    </submittedName>
</protein>
<reference evidence="2 3" key="1">
    <citation type="submission" date="2023-07" db="EMBL/GenBank/DDBJ databases">
        <title>Genomic Encyclopedia of Type Strains, Phase IV (KMG-IV): sequencing the most valuable type-strain genomes for metagenomic binning, comparative biology and taxonomic classification.</title>
        <authorList>
            <person name="Goeker M."/>
        </authorList>
    </citation>
    <scope>NUCLEOTIDE SEQUENCE [LARGE SCALE GENOMIC DNA]</scope>
    <source>
        <strain evidence="2 3">DSM 17723</strain>
    </source>
</reference>
<dbReference type="RefSeq" id="WP_170944358.1">
    <property type="nucleotide sequence ID" value="NZ_CADEPK010000142.1"/>
</dbReference>
<keyword evidence="3" id="KW-1185">Reference proteome</keyword>
<organism evidence="2 3">
    <name type="scientific">Metabacillus niabensis</name>
    <dbReference type="NCBI Taxonomy" id="324854"/>
    <lineage>
        <taxon>Bacteria</taxon>
        <taxon>Bacillati</taxon>
        <taxon>Bacillota</taxon>
        <taxon>Bacilli</taxon>
        <taxon>Bacillales</taxon>
        <taxon>Bacillaceae</taxon>
        <taxon>Metabacillus</taxon>
    </lineage>
</organism>
<gene>
    <name evidence="2" type="ORF">J2S02_002217</name>
</gene>
<dbReference type="Proteomes" id="UP001232245">
    <property type="component" value="Unassembled WGS sequence"/>
</dbReference>
<comment type="caution">
    <text evidence="2">The sequence shown here is derived from an EMBL/GenBank/DDBJ whole genome shotgun (WGS) entry which is preliminary data.</text>
</comment>
<proteinExistence type="predicted"/>
<name>A0ABT9Z2S6_9BACI</name>
<evidence type="ECO:0000313" key="2">
    <source>
        <dbReference type="EMBL" id="MDQ0225873.1"/>
    </source>
</evidence>
<keyword evidence="1" id="KW-0812">Transmembrane</keyword>
<sequence>MRIEDEIFELIRNSPELKPREHFIQQTKMKLMNEAKKYNQRQKLFNTSFYWSSIAATIAIVIWISFFGGITYISDSVSQVMASFQKNTTPQVAEDHHVNTPISTKNPTVFIYHTHNTESFTTLASNKKSFSDSKKNITLVGKKLNESLRDKEIYSLHNKIDIQKVLKNEGLKFEDSYKVSREIIKEVLEKNKDIKLVLDIHRDSSKREESTIKVNGKNVSRISFVVSAVSSKYEENRKIADLFHHKLQDKYPGISRGVLVGGKATKNNYNQDLFDNSLLIEIGGPENTLEEEYRSVEILSEVIIDVLDEIE</sequence>
<keyword evidence="1" id="KW-0472">Membrane</keyword>
<evidence type="ECO:0000256" key="1">
    <source>
        <dbReference type="SAM" id="Phobius"/>
    </source>
</evidence>
<dbReference type="InterPro" id="IPR010897">
    <property type="entry name" value="Spore_II_P"/>
</dbReference>
<dbReference type="EMBL" id="JAUSTZ010000003">
    <property type="protein sequence ID" value="MDQ0225873.1"/>
    <property type="molecule type" value="Genomic_DNA"/>
</dbReference>
<dbReference type="NCBIfam" id="TIGR02867">
    <property type="entry name" value="spore_II_P"/>
    <property type="match status" value="1"/>
</dbReference>
<keyword evidence="1" id="KW-1133">Transmembrane helix</keyword>